<dbReference type="PROSITE" id="PS00136">
    <property type="entry name" value="SUBTILASE_ASP"/>
    <property type="match status" value="1"/>
</dbReference>
<dbReference type="PROSITE" id="PS00137">
    <property type="entry name" value="SUBTILASE_HIS"/>
    <property type="match status" value="1"/>
</dbReference>
<dbReference type="InterPro" id="IPR000209">
    <property type="entry name" value="Peptidase_S8/S53_dom"/>
</dbReference>
<reference evidence="13 14" key="1">
    <citation type="submission" date="2010-12" db="EMBL/GenBank/DDBJ databases">
        <title>Complete sequence of Bacillus cellulosilyticus DSM 2522.</title>
        <authorList>
            <consortium name="US DOE Joint Genome Institute"/>
            <person name="Lucas S."/>
            <person name="Copeland A."/>
            <person name="Lapidus A."/>
            <person name="Cheng J.-F."/>
            <person name="Bruce D."/>
            <person name="Goodwin L."/>
            <person name="Pitluck S."/>
            <person name="Chertkov O."/>
            <person name="Detter J.C."/>
            <person name="Han C."/>
            <person name="Tapia R."/>
            <person name="Land M."/>
            <person name="Hauser L."/>
            <person name="Jeffries C."/>
            <person name="Kyrpides N."/>
            <person name="Ivanova N."/>
            <person name="Mikhailova N."/>
            <person name="Brumm P."/>
            <person name="Mead D."/>
            <person name="Woyke T."/>
        </authorList>
    </citation>
    <scope>NUCLEOTIDE SEQUENCE [LARGE SCALE GENOMIC DNA]</scope>
    <source>
        <strain evidence="14">ATCC 21833 / DSM 2522 / FERM P-1141 / JCM 9156 / N-4</strain>
    </source>
</reference>
<evidence type="ECO:0000256" key="10">
    <source>
        <dbReference type="RuleBase" id="RU003355"/>
    </source>
</evidence>
<evidence type="ECO:0000256" key="9">
    <source>
        <dbReference type="PROSITE-ProRule" id="PRU01240"/>
    </source>
</evidence>
<comment type="cofactor">
    <cofactor evidence="1">
        <name>Ca(2+)</name>
        <dbReference type="ChEBI" id="CHEBI:29108"/>
    </cofactor>
</comment>
<accession>E6U091</accession>
<dbReference type="Proteomes" id="UP000001401">
    <property type="component" value="Chromosome"/>
</dbReference>
<dbReference type="OrthoDB" id="9798386at2"/>
<dbReference type="RefSeq" id="WP_013488543.1">
    <property type="nucleotide sequence ID" value="NC_014829.1"/>
</dbReference>
<dbReference type="InterPro" id="IPR036852">
    <property type="entry name" value="Peptidase_S8/S53_dom_sf"/>
</dbReference>
<organism evidence="13 14">
    <name type="scientific">Evansella cellulosilytica (strain ATCC 21833 / DSM 2522 / FERM P-1141 / JCM 9156 / N-4)</name>
    <name type="common">Bacillus cellulosilyticus</name>
    <dbReference type="NCBI Taxonomy" id="649639"/>
    <lineage>
        <taxon>Bacteria</taxon>
        <taxon>Bacillati</taxon>
        <taxon>Bacillota</taxon>
        <taxon>Bacilli</taxon>
        <taxon>Bacillales</taxon>
        <taxon>Bacillaceae</taxon>
        <taxon>Evansella</taxon>
    </lineage>
</organism>
<dbReference type="PANTHER" id="PTHR43806">
    <property type="entry name" value="PEPTIDASE S8"/>
    <property type="match status" value="1"/>
</dbReference>
<evidence type="ECO:0000256" key="8">
    <source>
        <dbReference type="ARBA" id="ARBA00022837"/>
    </source>
</evidence>
<feature type="active site" description="Charge relay system" evidence="9">
    <location>
        <position position="353"/>
    </location>
</feature>
<dbReference type="InterPro" id="IPR023828">
    <property type="entry name" value="Peptidase_S8_Ser-AS"/>
</dbReference>
<dbReference type="AlphaFoldDB" id="E6U091"/>
<evidence type="ECO:0000313" key="13">
    <source>
        <dbReference type="EMBL" id="ADU30207.1"/>
    </source>
</evidence>
<dbReference type="Gene3D" id="3.40.50.200">
    <property type="entry name" value="Peptidase S8/S53 domain"/>
    <property type="match status" value="1"/>
</dbReference>
<keyword evidence="11" id="KW-0472">Membrane</keyword>
<keyword evidence="8" id="KW-0106">Calcium</keyword>
<feature type="active site" description="Charge relay system" evidence="9">
    <location>
        <position position="386"/>
    </location>
</feature>
<keyword evidence="14" id="KW-1185">Reference proteome</keyword>
<keyword evidence="6 9" id="KW-0378">Hydrolase</keyword>
<feature type="domain" description="Peptidase S8/S53" evidence="12">
    <location>
        <begin position="346"/>
        <end position="588"/>
    </location>
</feature>
<keyword evidence="7 9" id="KW-0720">Serine protease</keyword>
<feature type="active site" description="Charge relay system" evidence="9">
    <location>
        <position position="540"/>
    </location>
</feature>
<keyword evidence="4" id="KW-0964">Secreted</keyword>
<dbReference type="PROSITE" id="PS51892">
    <property type="entry name" value="SUBTILASE"/>
    <property type="match status" value="1"/>
</dbReference>
<comment type="subcellular location">
    <subcellularLocation>
        <location evidence="2">Secreted</location>
    </subcellularLocation>
</comment>
<dbReference type="Pfam" id="PF00082">
    <property type="entry name" value="Peptidase_S8"/>
    <property type="match status" value="1"/>
</dbReference>
<dbReference type="EMBL" id="CP002394">
    <property type="protein sequence ID" value="ADU30207.1"/>
    <property type="molecule type" value="Genomic_DNA"/>
</dbReference>
<dbReference type="PANTHER" id="PTHR43806:SF11">
    <property type="entry name" value="CEREVISIN-RELATED"/>
    <property type="match status" value="1"/>
</dbReference>
<dbReference type="GO" id="GO:0006508">
    <property type="term" value="P:proteolysis"/>
    <property type="evidence" value="ECO:0007669"/>
    <property type="project" value="UniProtKB-KW"/>
</dbReference>
<feature type="transmembrane region" description="Helical" evidence="11">
    <location>
        <begin position="7"/>
        <end position="25"/>
    </location>
</feature>
<dbReference type="STRING" id="649639.Bcell_1945"/>
<dbReference type="HOGENOM" id="CLU_028018_0_0_9"/>
<evidence type="ECO:0000259" key="12">
    <source>
        <dbReference type="Pfam" id="PF00082"/>
    </source>
</evidence>
<evidence type="ECO:0000256" key="2">
    <source>
        <dbReference type="ARBA" id="ARBA00004613"/>
    </source>
</evidence>
<keyword evidence="5 9" id="KW-0645">Protease</keyword>
<dbReference type="InterPro" id="IPR050131">
    <property type="entry name" value="Peptidase_S8_subtilisin-like"/>
</dbReference>
<gene>
    <name evidence="13" type="ordered locus">Bcell_1945</name>
</gene>
<protein>
    <submittedName>
        <fullName evidence="13">Peptidase S8 and S53 subtilisin kexin sedolisin</fullName>
    </submittedName>
</protein>
<sequence length="600" mass="67519">MKTIRRLTIIFSIVLFSVLALWFVSDHKGDYSLDNEEMEQTTVTAMDEILAEDLSLTIQMFLHQIEDELLRWSEKDLSESEIEEEMSQQLDEHTHINGFALINSTGEYSTIGEMIDNPSEKLLYPYKRKLSLSDPFINKGQKRMLLAINGDEETFVAEVDLSFIEGFIKEIASVSDNSGHFFIGENIDVTFSEEEVELPYVSKEVPELGWHLYVHSEEGEEEELHYKQGEVIVELFETVDKSTLVEQHRLKIVGEFNNKIIMRANDRTTEELISDLESDPHVAMVEPNYMFSKQLQYRNRVRPHMQRMEHNETIDKPNDEFYEPYQWNLTQIFAEDAWNVSVGRTAVPIAIVDSGIDPEHFDLAEKIMDGYNAFENNSAFEDEHGHGTHVAGIASAITNNHDGVAGVSWHNPILAVKALDHNAEGSSLSIAKGIVWAVDQGAKVINLSLGDSHDSNIMYEAIKYAYDQDVVLIAASGNDNVDTPMYPAAYDEVLTVAAVDAFRERAVFSNFGNHIDVSAPGEHIPSTYLGNQYVMMSGTSMAAPHVAGMAGLIRSVNPSLTNEEVYDIIKKSCDDLGESGYDPYFGHGEINLRKALEELL</sequence>
<dbReference type="CDD" id="cd07484">
    <property type="entry name" value="Peptidases_S8_Thermitase_like"/>
    <property type="match status" value="1"/>
</dbReference>
<name>E6U091_EVAC2</name>
<dbReference type="PROSITE" id="PS00138">
    <property type="entry name" value="SUBTILASE_SER"/>
    <property type="match status" value="1"/>
</dbReference>
<evidence type="ECO:0000313" key="14">
    <source>
        <dbReference type="Proteomes" id="UP000001401"/>
    </source>
</evidence>
<evidence type="ECO:0000256" key="11">
    <source>
        <dbReference type="SAM" id="Phobius"/>
    </source>
</evidence>
<evidence type="ECO:0000256" key="1">
    <source>
        <dbReference type="ARBA" id="ARBA00001913"/>
    </source>
</evidence>
<dbReference type="InterPro" id="IPR022398">
    <property type="entry name" value="Peptidase_S8_His-AS"/>
</dbReference>
<dbReference type="PRINTS" id="PR00723">
    <property type="entry name" value="SUBTILISIN"/>
</dbReference>
<evidence type="ECO:0000256" key="7">
    <source>
        <dbReference type="ARBA" id="ARBA00022825"/>
    </source>
</evidence>
<dbReference type="InterPro" id="IPR034084">
    <property type="entry name" value="Thermitase-like_dom"/>
</dbReference>
<evidence type="ECO:0000256" key="4">
    <source>
        <dbReference type="ARBA" id="ARBA00022525"/>
    </source>
</evidence>
<proteinExistence type="inferred from homology"/>
<dbReference type="GO" id="GO:0004252">
    <property type="term" value="F:serine-type endopeptidase activity"/>
    <property type="evidence" value="ECO:0007669"/>
    <property type="project" value="UniProtKB-UniRule"/>
</dbReference>
<evidence type="ECO:0000256" key="6">
    <source>
        <dbReference type="ARBA" id="ARBA00022801"/>
    </source>
</evidence>
<dbReference type="SUPFAM" id="SSF52743">
    <property type="entry name" value="Subtilisin-like"/>
    <property type="match status" value="1"/>
</dbReference>
<dbReference type="InterPro" id="IPR015500">
    <property type="entry name" value="Peptidase_S8_subtilisin-rel"/>
</dbReference>
<keyword evidence="11" id="KW-0812">Transmembrane</keyword>
<dbReference type="eggNOG" id="COG1404">
    <property type="taxonomic scope" value="Bacteria"/>
</dbReference>
<keyword evidence="11" id="KW-1133">Transmembrane helix</keyword>
<dbReference type="InterPro" id="IPR023827">
    <property type="entry name" value="Peptidase_S8_Asp-AS"/>
</dbReference>
<evidence type="ECO:0000256" key="3">
    <source>
        <dbReference type="ARBA" id="ARBA00011073"/>
    </source>
</evidence>
<dbReference type="KEGG" id="bco:Bcell_1945"/>
<comment type="similarity">
    <text evidence="3 9 10">Belongs to the peptidase S8 family.</text>
</comment>
<evidence type="ECO:0000256" key="5">
    <source>
        <dbReference type="ARBA" id="ARBA00022670"/>
    </source>
</evidence>
<dbReference type="GO" id="GO:0005576">
    <property type="term" value="C:extracellular region"/>
    <property type="evidence" value="ECO:0007669"/>
    <property type="project" value="UniProtKB-SubCell"/>
</dbReference>